<sequence>MSDPTTPESTETAGRVIVLDVVGLQPRHIDADRTPTLETYFPNDRVTDLRPPFPAVTVPVQTTLATGRGPDAHGDVSSGEYDRERDAVAFWERDRDGRDRLWETASDEAGLTTGVLNFQHLIGTSADVAVTPSPIEDENNDILEMNCWTNPDGFYDDLREELHHFPLHNYWGPGANEEGSSWILAAAREAIDRFDPDLLWIYVPHLDYVGQSDGPSSDAFAAELETVDDLLADFLAFVSGTDRWDETALTLVSEYGFHDVDRPLFPNRALREAGLLETTADGDVDISVSDAFAMVDHQIAHVYANEGAVGAAREALAGLAGVDAVLDESGKAERGIDHPNAGDFVLVAEPNAWFQYYWWDDRANAPPYATEMDIHAKPGFDPCELFFGDEGLVSLDASKVSGSHGRVDESAVGCFGLGGPAAPALAGDGPVDATDVTPTLAELLGVEGALSMAFDGTSRLRQ</sequence>
<dbReference type="RefSeq" id="WP_390283163.1">
    <property type="nucleotide sequence ID" value="NZ_JBHUDI010000001.1"/>
</dbReference>
<comment type="caution">
    <text evidence="1">The sequence shown here is derived from an EMBL/GenBank/DDBJ whole genome shotgun (WGS) entry which is preliminary data.</text>
</comment>
<dbReference type="SUPFAM" id="SSF53649">
    <property type="entry name" value="Alkaline phosphatase-like"/>
    <property type="match status" value="1"/>
</dbReference>
<organism evidence="1 2">
    <name type="scientific">Haloarchaeobius amylolyticus</name>
    <dbReference type="NCBI Taxonomy" id="1198296"/>
    <lineage>
        <taxon>Archaea</taxon>
        <taxon>Methanobacteriati</taxon>
        <taxon>Methanobacteriota</taxon>
        <taxon>Stenosarchaea group</taxon>
        <taxon>Halobacteria</taxon>
        <taxon>Halobacteriales</taxon>
        <taxon>Halorubellaceae</taxon>
        <taxon>Haloarchaeobius</taxon>
    </lineage>
</organism>
<evidence type="ECO:0000313" key="1">
    <source>
        <dbReference type="EMBL" id="MFD1562013.1"/>
    </source>
</evidence>
<protein>
    <submittedName>
        <fullName evidence="1">Alkaline phosphatase family protein</fullName>
    </submittedName>
</protein>
<dbReference type="Pfam" id="PF01663">
    <property type="entry name" value="Phosphodiest"/>
    <property type="match status" value="1"/>
</dbReference>
<accession>A0ABD6BB73</accession>
<dbReference type="EMBL" id="JBHUDI010000001">
    <property type="protein sequence ID" value="MFD1562013.1"/>
    <property type="molecule type" value="Genomic_DNA"/>
</dbReference>
<dbReference type="Gene3D" id="3.40.720.10">
    <property type="entry name" value="Alkaline Phosphatase, subunit A"/>
    <property type="match status" value="1"/>
</dbReference>
<reference evidence="1 2" key="1">
    <citation type="journal article" date="2019" name="Int. J. Syst. Evol. Microbiol.">
        <title>The Global Catalogue of Microorganisms (GCM) 10K type strain sequencing project: providing services to taxonomists for standard genome sequencing and annotation.</title>
        <authorList>
            <consortium name="The Broad Institute Genomics Platform"/>
            <consortium name="The Broad Institute Genome Sequencing Center for Infectious Disease"/>
            <person name="Wu L."/>
            <person name="Ma J."/>
        </authorList>
    </citation>
    <scope>NUCLEOTIDE SEQUENCE [LARGE SCALE GENOMIC DNA]</scope>
    <source>
        <strain evidence="1 2">CGMCC 1.12230</strain>
    </source>
</reference>
<proteinExistence type="predicted"/>
<dbReference type="PANTHER" id="PTHR10151">
    <property type="entry name" value="ECTONUCLEOTIDE PYROPHOSPHATASE/PHOSPHODIESTERASE"/>
    <property type="match status" value="1"/>
</dbReference>
<dbReference type="AlphaFoldDB" id="A0ABD6BB73"/>
<name>A0ABD6BB73_9EURY</name>
<dbReference type="Proteomes" id="UP001597076">
    <property type="component" value="Unassembled WGS sequence"/>
</dbReference>
<evidence type="ECO:0000313" key="2">
    <source>
        <dbReference type="Proteomes" id="UP001597076"/>
    </source>
</evidence>
<dbReference type="InterPro" id="IPR002591">
    <property type="entry name" value="Phosphodiest/P_Trfase"/>
</dbReference>
<gene>
    <name evidence="1" type="ORF">ACFR99_00290</name>
</gene>
<keyword evidence="2" id="KW-1185">Reference proteome</keyword>
<dbReference type="InterPro" id="IPR017850">
    <property type="entry name" value="Alkaline_phosphatase_core_sf"/>
</dbReference>
<dbReference type="GO" id="GO:0016787">
    <property type="term" value="F:hydrolase activity"/>
    <property type="evidence" value="ECO:0007669"/>
    <property type="project" value="UniProtKB-ARBA"/>
</dbReference>
<dbReference type="PANTHER" id="PTHR10151:SF120">
    <property type="entry name" value="BIS(5'-ADENOSYL)-TRIPHOSPHATASE"/>
    <property type="match status" value="1"/>
</dbReference>